<evidence type="ECO:0000313" key="2">
    <source>
        <dbReference type="Proteomes" id="UP000256599"/>
    </source>
</evidence>
<gene>
    <name evidence="1" type="ORF">CQA63_01565</name>
</gene>
<proteinExistence type="predicted"/>
<evidence type="ECO:0000313" key="1">
    <source>
        <dbReference type="EMBL" id="RDU60691.1"/>
    </source>
</evidence>
<keyword evidence="2" id="KW-1185">Reference proteome</keyword>
<dbReference type="EMBL" id="NXLR01000002">
    <property type="protein sequence ID" value="RDU60691.1"/>
    <property type="molecule type" value="Genomic_DNA"/>
</dbReference>
<dbReference type="Proteomes" id="UP000256599">
    <property type="component" value="Unassembled WGS sequence"/>
</dbReference>
<sequence length="66" mass="7675">MRGFEREEFPLELLEVLLEILRLLPLPLEEINLATRKVNYFLASRTPARGEELLFGFLVNAIILSF</sequence>
<organism evidence="1 2">
    <name type="scientific">Helicobacter marmotae</name>
    <dbReference type="NCBI Taxonomy" id="152490"/>
    <lineage>
        <taxon>Bacteria</taxon>
        <taxon>Pseudomonadati</taxon>
        <taxon>Campylobacterota</taxon>
        <taxon>Epsilonproteobacteria</taxon>
        <taxon>Campylobacterales</taxon>
        <taxon>Helicobacteraceae</taxon>
        <taxon>Helicobacter</taxon>
    </lineage>
</organism>
<name>A0A3D8I835_9HELI</name>
<accession>A0A3D8I835</accession>
<comment type="caution">
    <text evidence="1">The sequence shown here is derived from an EMBL/GenBank/DDBJ whole genome shotgun (WGS) entry which is preliminary data.</text>
</comment>
<reference evidence="1 2" key="1">
    <citation type="submission" date="2018-04" db="EMBL/GenBank/DDBJ databases">
        <title>Novel Campyloabacter and Helicobacter Species and Strains.</title>
        <authorList>
            <person name="Mannion A.J."/>
            <person name="Shen Z."/>
            <person name="Fox J.G."/>
        </authorList>
    </citation>
    <scope>NUCLEOTIDE SEQUENCE [LARGE SCALE GENOMIC DNA]</scope>
    <source>
        <strain evidence="1 2">MIT 98-6070</strain>
    </source>
</reference>
<dbReference type="AlphaFoldDB" id="A0A3D8I835"/>
<protein>
    <submittedName>
        <fullName evidence="1">Uncharacterized protein</fullName>
    </submittedName>
</protein>